<accession>A0A0C9ULJ8</accession>
<protein>
    <recommendedName>
        <fullName evidence="5">CTLH domain-containing protein</fullName>
    </recommendedName>
</protein>
<evidence type="ECO:0000259" key="5">
    <source>
        <dbReference type="PROSITE" id="PS50897"/>
    </source>
</evidence>
<dbReference type="InterPro" id="IPR036322">
    <property type="entry name" value="WD40_repeat_dom_sf"/>
</dbReference>
<feature type="repeat" description="WD" evidence="3">
    <location>
        <begin position="516"/>
        <end position="549"/>
    </location>
</feature>
<evidence type="ECO:0000256" key="4">
    <source>
        <dbReference type="SAM" id="MobiDB-lite"/>
    </source>
</evidence>
<dbReference type="PANTHER" id="PTHR22838:SF0">
    <property type="entry name" value="WD REPEAT-CONTAINING PROTEIN 26"/>
    <property type="match status" value="1"/>
</dbReference>
<feature type="compositionally biased region" description="Polar residues" evidence="4">
    <location>
        <begin position="415"/>
        <end position="425"/>
    </location>
</feature>
<dbReference type="InterPro" id="IPR006595">
    <property type="entry name" value="CTLH_C"/>
</dbReference>
<dbReference type="InterPro" id="IPR054080">
    <property type="entry name" value="TPR1-like_2nd"/>
</dbReference>
<dbReference type="PANTHER" id="PTHR22838">
    <property type="entry name" value="WD REPEAT PROTEIN 26-RELATED"/>
    <property type="match status" value="1"/>
</dbReference>
<dbReference type="Gene3D" id="2.130.10.10">
    <property type="entry name" value="YVTN repeat-like/Quinoprotein amine dehydrogenase"/>
    <property type="match status" value="2"/>
</dbReference>
<reference evidence="6 7" key="1">
    <citation type="submission" date="2014-06" db="EMBL/GenBank/DDBJ databases">
        <title>Evolutionary Origins and Diversification of the Mycorrhizal Mutualists.</title>
        <authorList>
            <consortium name="DOE Joint Genome Institute"/>
            <consortium name="Mycorrhizal Genomics Consortium"/>
            <person name="Kohler A."/>
            <person name="Kuo A."/>
            <person name="Nagy L.G."/>
            <person name="Floudas D."/>
            <person name="Copeland A."/>
            <person name="Barry K.W."/>
            <person name="Cichocki N."/>
            <person name="Veneault-Fourrey C."/>
            <person name="LaButti K."/>
            <person name="Lindquist E.A."/>
            <person name="Lipzen A."/>
            <person name="Lundell T."/>
            <person name="Morin E."/>
            <person name="Murat C."/>
            <person name="Riley R."/>
            <person name="Ohm R."/>
            <person name="Sun H."/>
            <person name="Tunlid A."/>
            <person name="Henrissat B."/>
            <person name="Grigoriev I.V."/>
            <person name="Hibbett D.S."/>
            <person name="Martin F."/>
        </authorList>
    </citation>
    <scope>NUCLEOTIDE SEQUENCE [LARGE SCALE GENOMIC DNA]</scope>
    <source>
        <strain evidence="6 7">SS14</strain>
    </source>
</reference>
<feature type="domain" description="CTLH" evidence="5">
    <location>
        <begin position="67"/>
        <end position="124"/>
    </location>
</feature>
<proteinExistence type="predicted"/>
<organism evidence="6 7">
    <name type="scientific">Sphaerobolus stellatus (strain SS14)</name>
    <dbReference type="NCBI Taxonomy" id="990650"/>
    <lineage>
        <taxon>Eukaryota</taxon>
        <taxon>Fungi</taxon>
        <taxon>Dikarya</taxon>
        <taxon>Basidiomycota</taxon>
        <taxon>Agaricomycotina</taxon>
        <taxon>Agaricomycetes</taxon>
        <taxon>Phallomycetidae</taxon>
        <taxon>Geastrales</taxon>
        <taxon>Sphaerobolaceae</taxon>
        <taxon>Sphaerobolus</taxon>
    </lineage>
</organism>
<dbReference type="GO" id="GO:0034657">
    <property type="term" value="C:GID complex"/>
    <property type="evidence" value="ECO:0007669"/>
    <property type="project" value="TreeGrafter"/>
</dbReference>
<evidence type="ECO:0000313" key="6">
    <source>
        <dbReference type="EMBL" id="KIJ35759.1"/>
    </source>
</evidence>
<keyword evidence="7" id="KW-1185">Reference proteome</keyword>
<dbReference type="CDD" id="cd00200">
    <property type="entry name" value="WD40"/>
    <property type="match status" value="1"/>
</dbReference>
<feature type="compositionally biased region" description="Basic and acidic residues" evidence="4">
    <location>
        <begin position="560"/>
        <end position="570"/>
    </location>
</feature>
<dbReference type="HOGENOM" id="CLU_000288_57_25_1"/>
<dbReference type="PROSITE" id="PS50897">
    <property type="entry name" value="CTLH"/>
    <property type="match status" value="1"/>
</dbReference>
<gene>
    <name evidence="6" type="ORF">M422DRAFT_61256</name>
</gene>
<feature type="repeat" description="WD" evidence="3">
    <location>
        <begin position="239"/>
        <end position="272"/>
    </location>
</feature>
<dbReference type="InterPro" id="IPR051350">
    <property type="entry name" value="WD_repeat-ST_regulator"/>
</dbReference>
<dbReference type="InterPro" id="IPR015943">
    <property type="entry name" value="WD40/YVTN_repeat-like_dom_sf"/>
</dbReference>
<dbReference type="SUPFAM" id="SSF50978">
    <property type="entry name" value="WD40 repeat-like"/>
    <property type="match status" value="1"/>
</dbReference>
<feature type="region of interest" description="Disordered" evidence="4">
    <location>
        <begin position="404"/>
        <end position="425"/>
    </location>
</feature>
<dbReference type="InterPro" id="IPR001680">
    <property type="entry name" value="WD40_rpt"/>
</dbReference>
<keyword evidence="1 3" id="KW-0853">WD repeat</keyword>
<dbReference type="GO" id="GO:0043161">
    <property type="term" value="P:proteasome-mediated ubiquitin-dependent protein catabolic process"/>
    <property type="evidence" value="ECO:0007669"/>
    <property type="project" value="TreeGrafter"/>
</dbReference>
<dbReference type="Proteomes" id="UP000054279">
    <property type="component" value="Unassembled WGS sequence"/>
</dbReference>
<name>A0A0C9ULJ8_SPHS4</name>
<dbReference type="Pfam" id="PF21889">
    <property type="entry name" value="TPR1-like_2nd"/>
    <property type="match status" value="1"/>
</dbReference>
<dbReference type="PROSITE" id="PS50896">
    <property type="entry name" value="LISH"/>
    <property type="match status" value="1"/>
</dbReference>
<feature type="repeat" description="WD" evidence="3">
    <location>
        <begin position="330"/>
        <end position="362"/>
    </location>
</feature>
<evidence type="ECO:0000256" key="2">
    <source>
        <dbReference type="ARBA" id="ARBA00022737"/>
    </source>
</evidence>
<dbReference type="Pfam" id="PF23627">
    <property type="entry name" value="LisH_WDR26"/>
    <property type="match status" value="1"/>
</dbReference>
<dbReference type="OrthoDB" id="972532at2759"/>
<evidence type="ECO:0000256" key="1">
    <source>
        <dbReference type="ARBA" id="ARBA00022574"/>
    </source>
</evidence>
<dbReference type="SMART" id="SM00320">
    <property type="entry name" value="WD40"/>
    <property type="match status" value="6"/>
</dbReference>
<dbReference type="Pfam" id="PF00400">
    <property type="entry name" value="WD40"/>
    <property type="match status" value="5"/>
</dbReference>
<feature type="repeat" description="WD" evidence="3">
    <location>
        <begin position="289"/>
        <end position="329"/>
    </location>
</feature>
<dbReference type="PROSITE" id="PS50082">
    <property type="entry name" value="WD_REPEATS_2"/>
    <property type="match status" value="4"/>
</dbReference>
<sequence length="576" mass="63925">MSLTNGHGLSPPRKRDVTKVTLPGTALYEGSHIDREEFIRLVIQSLRDVGYTESADVLEAESGYRLESRSVSAFRQAIIQGHWDEAEEAMDRLGAADEDDRQSAKYMISQQKYLELLEAQELNSALTVLRTELAPLSMEPERLQLLSSLLMSTSGEEVRRAAHWDGARGLSRQYLLQDLQCFIPSSIMIPPQRFDTLLQQAREYQRNSCLYHNSNAPFSLYTDHACGRDLFPNTTTVILAEHDDEVWDIQWSHDGGHLATASADGTAIVWRLGPVDPSTGRECTPIQVLRNHPCPVNGLSWSPDNETLLTCADQVIKVWKAKTGVCIKELTGHSDTITAVEWLPDGSGFISAGMDCRIVFWDAQGKKRDTWENLSIRITDIAMDRSRLIAVGISREPVTVDPASLLDSQDRNGRSVPSPTEGQVESTLEDYGEVTSVKISSDSRYALVGHGPNEIQLWDLEDSPHLSRTYIGHRAGKNVIRSCFGGAGQHFVASGSENGKVYIWQRETGILIQTLTGHGSGTVNCVAWNPQHPSMFASCSDDKTIRIWEPQPNGLSLEDTSSKGKQRWDMDSDAMG</sequence>
<dbReference type="EMBL" id="KN837185">
    <property type="protein sequence ID" value="KIJ35759.1"/>
    <property type="molecule type" value="Genomic_DNA"/>
</dbReference>
<evidence type="ECO:0000256" key="3">
    <source>
        <dbReference type="PROSITE-ProRule" id="PRU00221"/>
    </source>
</evidence>
<evidence type="ECO:0000313" key="7">
    <source>
        <dbReference type="Proteomes" id="UP000054279"/>
    </source>
</evidence>
<dbReference type="PROSITE" id="PS50294">
    <property type="entry name" value="WD_REPEATS_REGION"/>
    <property type="match status" value="2"/>
</dbReference>
<dbReference type="SMART" id="SM00668">
    <property type="entry name" value="CTLH"/>
    <property type="match status" value="1"/>
</dbReference>
<dbReference type="AlphaFoldDB" id="A0A0C9ULJ8"/>
<feature type="region of interest" description="Disordered" evidence="4">
    <location>
        <begin position="551"/>
        <end position="576"/>
    </location>
</feature>
<dbReference type="InterPro" id="IPR006594">
    <property type="entry name" value="LisH"/>
</dbReference>
<keyword evidence="2" id="KW-0677">Repeat</keyword>